<keyword evidence="2" id="KW-1185">Reference proteome</keyword>
<accession>A0ABY3R3F6</accession>
<name>A0ABY3R3F6_9BRAD</name>
<evidence type="ECO:0000313" key="1">
    <source>
        <dbReference type="EMBL" id="UFZ01820.1"/>
    </source>
</evidence>
<dbReference type="InterPro" id="IPR029044">
    <property type="entry name" value="Nucleotide-diphossugar_trans"/>
</dbReference>
<reference evidence="1" key="1">
    <citation type="journal article" date="2024" name="Antonie Van Leeuwenhoek">
        <title>Bradyrhizobium ontarionense sp. nov., a novel bacterial symbiont isolated from Aeschynomene indica (Indian jointvetch), harbours photosynthesis, nitrogen fixation and nitrous oxide (N2O) reductase genes.</title>
        <authorList>
            <person name="Bromfield E.S.P."/>
            <person name="Cloutier S."/>
        </authorList>
    </citation>
    <scope>NUCLEOTIDE SEQUENCE</scope>
    <source>
        <strain evidence="1">A19</strain>
    </source>
</reference>
<gene>
    <name evidence="1" type="ORF">LQG66_21145</name>
</gene>
<protein>
    <submittedName>
        <fullName evidence="1">Glycosyltransferase family 2 protein</fullName>
    </submittedName>
</protein>
<dbReference type="Pfam" id="PF13704">
    <property type="entry name" value="Glyco_tranf_2_4"/>
    <property type="match status" value="1"/>
</dbReference>
<dbReference type="SUPFAM" id="SSF53448">
    <property type="entry name" value="Nucleotide-diphospho-sugar transferases"/>
    <property type="match status" value="1"/>
</dbReference>
<dbReference type="RefSeq" id="WP_231317613.1">
    <property type="nucleotide sequence ID" value="NZ_CP088156.1"/>
</dbReference>
<dbReference type="Proteomes" id="UP001431010">
    <property type="component" value="Chromosome"/>
</dbReference>
<evidence type="ECO:0000313" key="2">
    <source>
        <dbReference type="Proteomes" id="UP001431010"/>
    </source>
</evidence>
<dbReference type="EMBL" id="CP088156">
    <property type="protein sequence ID" value="UFZ01820.1"/>
    <property type="molecule type" value="Genomic_DNA"/>
</dbReference>
<proteinExistence type="predicted"/>
<organism evidence="1 2">
    <name type="scientific">Bradyrhizobium ontarionense</name>
    <dbReference type="NCBI Taxonomy" id="2898149"/>
    <lineage>
        <taxon>Bacteria</taxon>
        <taxon>Pseudomonadati</taxon>
        <taxon>Pseudomonadota</taxon>
        <taxon>Alphaproteobacteria</taxon>
        <taxon>Hyphomicrobiales</taxon>
        <taxon>Nitrobacteraceae</taxon>
        <taxon>Bradyrhizobium</taxon>
    </lineage>
</organism>
<sequence>MSTSINQPRVAAVTMVWNEMLFLPLWLDYYGRQLGRENLFIIDNDSDDGTTADLYPSSRVRYRRSEFDDVARTAFVSSFANLVRRDYDAVVVTDCDEFLVADPTQYSSLKDYITQTPGDALAAIGLNVHHVLGLEAALDPTKSIFEQRRHVQFVSPMCKPAITRKDVVYAPGFHSCSLSPTFGRLYNFHLRWADYDYALKRLSMTREMAWKDSSNWHYQRQSDQETAAQFRYFSGFERRVDDEFKFSDRIAEVSASISEQASSPIYKLPDVRDKFLTSLPARFNRSVL</sequence>